<dbReference type="PANTHER" id="PTHR46068:SF1">
    <property type="entry name" value="TRANSPOSASE IS30-LIKE HTH DOMAIN-CONTAINING PROTEIN"/>
    <property type="match status" value="1"/>
</dbReference>
<dbReference type="EMBL" id="JAKMXF010000323">
    <property type="protein sequence ID" value="KAI6649008.1"/>
    <property type="molecule type" value="Genomic_DNA"/>
</dbReference>
<dbReference type="Gene3D" id="3.30.420.10">
    <property type="entry name" value="Ribonuclease H-like superfamily/Ribonuclease H"/>
    <property type="match status" value="1"/>
</dbReference>
<feature type="transmembrane region" description="Helical" evidence="1">
    <location>
        <begin position="135"/>
        <end position="152"/>
    </location>
</feature>
<keyword evidence="1" id="KW-0812">Transmembrane</keyword>
<evidence type="ECO:0008006" key="4">
    <source>
        <dbReference type="Google" id="ProtNLM"/>
    </source>
</evidence>
<keyword evidence="3" id="KW-1185">Reference proteome</keyword>
<protein>
    <recommendedName>
        <fullName evidence="4">Transposase Tc1-like domain-containing protein</fullName>
    </recommendedName>
</protein>
<dbReference type="PANTHER" id="PTHR46068">
    <property type="entry name" value="PROTEIN CBG27172"/>
    <property type="match status" value="1"/>
</dbReference>
<organism evidence="2 3">
    <name type="scientific">Oopsacas minuta</name>
    <dbReference type="NCBI Taxonomy" id="111878"/>
    <lineage>
        <taxon>Eukaryota</taxon>
        <taxon>Metazoa</taxon>
        <taxon>Porifera</taxon>
        <taxon>Hexactinellida</taxon>
        <taxon>Hexasterophora</taxon>
        <taxon>Lyssacinosida</taxon>
        <taxon>Leucopsacidae</taxon>
        <taxon>Oopsacas</taxon>
    </lineage>
</organism>
<evidence type="ECO:0000313" key="3">
    <source>
        <dbReference type="Proteomes" id="UP001165289"/>
    </source>
</evidence>
<keyword evidence="1" id="KW-0472">Membrane</keyword>
<sequence>MFRKVRPRSVRTPAVRKLVRDKVRKNPVRSIQGMAKDFNISTRSMAWIVKEDLGLKCYKFREVQLLSDVNKRRRYEKCLILRKRLTGSTHSSIVFSDEKIFTVEMPYNRQNSGILAPDQKSTSSSIRTIKRTQKSLSIMVWGLLPLIVGHLWCSLAKG</sequence>
<dbReference type="Proteomes" id="UP001165289">
    <property type="component" value="Unassembled WGS sequence"/>
</dbReference>
<reference evidence="2 3" key="1">
    <citation type="journal article" date="2023" name="BMC Biol.">
        <title>The compact genome of the sponge Oopsacas minuta (Hexactinellida) is lacking key metazoan core genes.</title>
        <authorList>
            <person name="Santini S."/>
            <person name="Schenkelaars Q."/>
            <person name="Jourda C."/>
            <person name="Duchesne M."/>
            <person name="Belahbib H."/>
            <person name="Rocher C."/>
            <person name="Selva M."/>
            <person name="Riesgo A."/>
            <person name="Vervoort M."/>
            <person name="Leys S.P."/>
            <person name="Kodjabachian L."/>
            <person name="Le Bivic A."/>
            <person name="Borchiellini C."/>
            <person name="Claverie J.M."/>
            <person name="Renard E."/>
        </authorList>
    </citation>
    <scope>NUCLEOTIDE SEQUENCE [LARGE SCALE GENOMIC DNA]</scope>
    <source>
        <strain evidence="2">SPO-2</strain>
    </source>
</reference>
<proteinExistence type="predicted"/>
<gene>
    <name evidence="2" type="ORF">LOD99_6891</name>
</gene>
<evidence type="ECO:0000256" key="1">
    <source>
        <dbReference type="SAM" id="Phobius"/>
    </source>
</evidence>
<dbReference type="AlphaFoldDB" id="A0AAV7JJJ0"/>
<accession>A0AAV7JJJ0</accession>
<comment type="caution">
    <text evidence="2">The sequence shown here is derived from an EMBL/GenBank/DDBJ whole genome shotgun (WGS) entry which is preliminary data.</text>
</comment>
<keyword evidence="1" id="KW-1133">Transmembrane helix</keyword>
<evidence type="ECO:0000313" key="2">
    <source>
        <dbReference type="EMBL" id="KAI6649008.1"/>
    </source>
</evidence>
<name>A0AAV7JJJ0_9METZ</name>
<dbReference type="InterPro" id="IPR036397">
    <property type="entry name" value="RNaseH_sf"/>
</dbReference>
<dbReference type="GO" id="GO:0003676">
    <property type="term" value="F:nucleic acid binding"/>
    <property type="evidence" value="ECO:0007669"/>
    <property type="project" value="InterPro"/>
</dbReference>